<dbReference type="SUPFAM" id="SSF46689">
    <property type="entry name" value="Homeodomain-like"/>
    <property type="match status" value="1"/>
</dbReference>
<dbReference type="PANTHER" id="PTHR30055:SF226">
    <property type="entry name" value="HTH-TYPE TRANSCRIPTIONAL REGULATOR PKSA"/>
    <property type="match status" value="1"/>
</dbReference>
<dbReference type="Gene3D" id="1.10.357.10">
    <property type="entry name" value="Tetracycline Repressor, domain 2"/>
    <property type="match status" value="1"/>
</dbReference>
<dbReference type="GO" id="GO:0000976">
    <property type="term" value="F:transcription cis-regulatory region binding"/>
    <property type="evidence" value="ECO:0007669"/>
    <property type="project" value="TreeGrafter"/>
</dbReference>
<dbReference type="InterPro" id="IPR039538">
    <property type="entry name" value="BetI_C"/>
</dbReference>
<keyword evidence="1" id="KW-0678">Repressor</keyword>
<dbReference type="Proteomes" id="UP000240739">
    <property type="component" value="Unassembled WGS sequence"/>
</dbReference>
<dbReference type="Pfam" id="PF00440">
    <property type="entry name" value="TetR_N"/>
    <property type="match status" value="1"/>
</dbReference>
<dbReference type="InterPro" id="IPR009057">
    <property type="entry name" value="Homeodomain-like_sf"/>
</dbReference>
<dbReference type="Pfam" id="PF13977">
    <property type="entry name" value="TetR_C_6"/>
    <property type="match status" value="1"/>
</dbReference>
<evidence type="ECO:0000256" key="4">
    <source>
        <dbReference type="ARBA" id="ARBA00023163"/>
    </source>
</evidence>
<protein>
    <recommendedName>
        <fullName evidence="6">HTH tetR-type domain-containing protein</fullName>
    </recommendedName>
</protein>
<dbReference type="InterPro" id="IPR001647">
    <property type="entry name" value="HTH_TetR"/>
</dbReference>
<keyword evidence="3 5" id="KW-0238">DNA-binding</keyword>
<gene>
    <name evidence="7" type="ORF">C7Y72_07505</name>
</gene>
<sequence length="212" mass="23456">MTFKYRRYINAGVPTRLTRAEQTDRNREALLETARTVFVERGYAGATLDAIAREAGFSKGVVYSQFASKADLLLTLLERRIEDRARDNARSTRRTGPGPDALRALVRANRRRSAQDTAWMRLTIEFRLAAAREPDVAARYARVHERALDALTSAVEDAAGPDLLPVGARTFATFLFALDLGMTLERAADAGALPDRDVLTILDHLLAPESTP</sequence>
<dbReference type="InterPro" id="IPR050109">
    <property type="entry name" value="HTH-type_TetR-like_transc_reg"/>
</dbReference>
<proteinExistence type="predicted"/>
<keyword evidence="8" id="KW-1185">Reference proteome</keyword>
<evidence type="ECO:0000313" key="7">
    <source>
        <dbReference type="EMBL" id="PTL59503.1"/>
    </source>
</evidence>
<name>A0A2T4UJT0_9ACTN</name>
<dbReference type="PRINTS" id="PR00455">
    <property type="entry name" value="HTHTETR"/>
</dbReference>
<dbReference type="SUPFAM" id="SSF48498">
    <property type="entry name" value="Tetracyclin repressor-like, C-terminal domain"/>
    <property type="match status" value="1"/>
</dbReference>
<feature type="DNA-binding region" description="H-T-H motif" evidence="5">
    <location>
        <begin position="47"/>
        <end position="66"/>
    </location>
</feature>
<dbReference type="AlphaFoldDB" id="A0A2T4UJT0"/>
<evidence type="ECO:0000256" key="5">
    <source>
        <dbReference type="PROSITE-ProRule" id="PRU00335"/>
    </source>
</evidence>
<evidence type="ECO:0000256" key="3">
    <source>
        <dbReference type="ARBA" id="ARBA00023125"/>
    </source>
</evidence>
<evidence type="ECO:0000256" key="2">
    <source>
        <dbReference type="ARBA" id="ARBA00023015"/>
    </source>
</evidence>
<dbReference type="PANTHER" id="PTHR30055">
    <property type="entry name" value="HTH-TYPE TRANSCRIPTIONAL REGULATOR RUTR"/>
    <property type="match status" value="1"/>
</dbReference>
<reference evidence="7 8" key="1">
    <citation type="submission" date="2018-03" db="EMBL/GenBank/DDBJ databases">
        <title>Aquarubrobacter algicola gen. nov., sp. nov., a novel actinobacterium isolated from shallow eutrophic lake during the end of cyanobacterial harmful algal blooms.</title>
        <authorList>
            <person name="Chun S.J."/>
        </authorList>
    </citation>
    <scope>NUCLEOTIDE SEQUENCE [LARGE SCALE GENOMIC DNA]</scope>
    <source>
        <strain evidence="7 8">Seoho-28</strain>
    </source>
</reference>
<evidence type="ECO:0000259" key="6">
    <source>
        <dbReference type="PROSITE" id="PS50977"/>
    </source>
</evidence>
<organism evidence="7 8">
    <name type="scientific">Paraconexibacter algicola</name>
    <dbReference type="NCBI Taxonomy" id="2133960"/>
    <lineage>
        <taxon>Bacteria</taxon>
        <taxon>Bacillati</taxon>
        <taxon>Actinomycetota</taxon>
        <taxon>Thermoleophilia</taxon>
        <taxon>Solirubrobacterales</taxon>
        <taxon>Paraconexibacteraceae</taxon>
        <taxon>Paraconexibacter</taxon>
    </lineage>
</organism>
<evidence type="ECO:0000313" key="8">
    <source>
        <dbReference type="Proteomes" id="UP000240739"/>
    </source>
</evidence>
<keyword evidence="2" id="KW-0805">Transcription regulation</keyword>
<dbReference type="InterPro" id="IPR036271">
    <property type="entry name" value="Tet_transcr_reg_TetR-rel_C_sf"/>
</dbReference>
<dbReference type="EMBL" id="PYYB01000001">
    <property type="protein sequence ID" value="PTL59503.1"/>
    <property type="molecule type" value="Genomic_DNA"/>
</dbReference>
<comment type="caution">
    <text evidence="7">The sequence shown here is derived from an EMBL/GenBank/DDBJ whole genome shotgun (WGS) entry which is preliminary data.</text>
</comment>
<feature type="domain" description="HTH tetR-type" evidence="6">
    <location>
        <begin position="24"/>
        <end position="84"/>
    </location>
</feature>
<accession>A0A2T4UJT0</accession>
<keyword evidence="4" id="KW-0804">Transcription</keyword>
<dbReference type="GO" id="GO:0003700">
    <property type="term" value="F:DNA-binding transcription factor activity"/>
    <property type="evidence" value="ECO:0007669"/>
    <property type="project" value="TreeGrafter"/>
</dbReference>
<dbReference type="PROSITE" id="PS50977">
    <property type="entry name" value="HTH_TETR_2"/>
    <property type="match status" value="1"/>
</dbReference>
<evidence type="ECO:0000256" key="1">
    <source>
        <dbReference type="ARBA" id="ARBA00022491"/>
    </source>
</evidence>